<gene>
    <name evidence="3" type="ORF">L0U88_19025</name>
</gene>
<accession>A0ABS9BLY3</accession>
<dbReference type="Pfam" id="PF06210">
    <property type="entry name" value="DUF1003"/>
    <property type="match status" value="1"/>
</dbReference>
<dbReference type="PANTHER" id="PTHR41386:SF1">
    <property type="entry name" value="MEMBRANE PROTEIN"/>
    <property type="match status" value="1"/>
</dbReference>
<dbReference type="EMBL" id="JAKEVY010000006">
    <property type="protein sequence ID" value="MCF1716743.1"/>
    <property type="molecule type" value="Genomic_DNA"/>
</dbReference>
<reference evidence="3 4" key="1">
    <citation type="submission" date="2022-01" db="EMBL/GenBank/DDBJ databases">
        <title>Flavihumibacter sp. nov., isolated from sediment of a river.</title>
        <authorList>
            <person name="Liu H."/>
        </authorList>
    </citation>
    <scope>NUCLEOTIDE SEQUENCE [LARGE SCALE GENOMIC DNA]</scope>
    <source>
        <strain evidence="3 4">RY-1</strain>
    </source>
</reference>
<evidence type="ECO:0000313" key="3">
    <source>
        <dbReference type="EMBL" id="MCF1716743.1"/>
    </source>
</evidence>
<feature type="transmembrane region" description="Helical" evidence="2">
    <location>
        <begin position="91"/>
        <end position="113"/>
    </location>
</feature>
<comment type="caution">
    <text evidence="3">The sequence shown here is derived from an EMBL/GenBank/DDBJ whole genome shotgun (WGS) entry which is preliminary data.</text>
</comment>
<keyword evidence="2" id="KW-1133">Transmembrane helix</keyword>
<evidence type="ECO:0000256" key="2">
    <source>
        <dbReference type="SAM" id="Phobius"/>
    </source>
</evidence>
<organism evidence="3 4">
    <name type="scientific">Flavihumibacter fluminis</name>
    <dbReference type="NCBI Taxonomy" id="2909236"/>
    <lineage>
        <taxon>Bacteria</taxon>
        <taxon>Pseudomonadati</taxon>
        <taxon>Bacteroidota</taxon>
        <taxon>Chitinophagia</taxon>
        <taxon>Chitinophagales</taxon>
        <taxon>Chitinophagaceae</taxon>
        <taxon>Flavihumibacter</taxon>
    </lineage>
</organism>
<name>A0ABS9BLY3_9BACT</name>
<proteinExistence type="predicted"/>
<dbReference type="PANTHER" id="PTHR41386">
    <property type="entry name" value="INTEGRAL MEMBRANE PROTEIN-RELATED"/>
    <property type="match status" value="1"/>
</dbReference>
<keyword evidence="2" id="KW-0472">Membrane</keyword>
<dbReference type="RefSeq" id="WP_234868163.1">
    <property type="nucleotide sequence ID" value="NZ_JAKEVY010000006.1"/>
</dbReference>
<keyword evidence="2" id="KW-0812">Transmembrane</keyword>
<dbReference type="InterPro" id="IPR010406">
    <property type="entry name" value="DUF1003"/>
</dbReference>
<evidence type="ECO:0000313" key="4">
    <source>
        <dbReference type="Proteomes" id="UP001200145"/>
    </source>
</evidence>
<protein>
    <submittedName>
        <fullName evidence="3">DUF1003 domain-containing protein</fullName>
    </submittedName>
</protein>
<feature type="coiled-coil region" evidence="1">
    <location>
        <begin position="3"/>
        <end position="44"/>
    </location>
</feature>
<sequence length="184" mass="21649">MTRSQLEQLFSTESAQLEKLNEMVRRSVEEEKLLTEKLKEFEEQHPGFQSRVADKVASFGGSWRFIISFAIFMLAWILLNIFLLTRPFDPYPFILLNLLLSTIAALQAPIIMMSQNRKEEKDRQRAISDYMINLKAEIEVRNLHSKLDLLITEQMQTLFEIQKTQIDMMDDMKDLLMKIKKSDD</sequence>
<feature type="transmembrane region" description="Helical" evidence="2">
    <location>
        <begin position="65"/>
        <end position="85"/>
    </location>
</feature>
<keyword evidence="1" id="KW-0175">Coiled coil</keyword>
<keyword evidence="4" id="KW-1185">Reference proteome</keyword>
<dbReference type="Proteomes" id="UP001200145">
    <property type="component" value="Unassembled WGS sequence"/>
</dbReference>
<evidence type="ECO:0000256" key="1">
    <source>
        <dbReference type="SAM" id="Coils"/>
    </source>
</evidence>